<evidence type="ECO:0000256" key="2">
    <source>
        <dbReference type="ARBA" id="ARBA00022517"/>
    </source>
</evidence>
<feature type="binding site" evidence="9">
    <location>
        <position position="130"/>
    </location>
    <ligand>
        <name>Zn(2+)</name>
        <dbReference type="ChEBI" id="CHEBI:29105"/>
        <note>catalytic</note>
    </ligand>
</feature>
<keyword evidence="8 9" id="KW-0862">Zinc</keyword>
<evidence type="ECO:0000313" key="11">
    <source>
        <dbReference type="Proteomes" id="UP000697330"/>
    </source>
</evidence>
<dbReference type="SUPFAM" id="SSF55486">
    <property type="entry name" value="Metalloproteases ('zincins'), catalytic domain"/>
    <property type="match status" value="1"/>
</dbReference>
<feature type="binding site" evidence="9">
    <location>
        <position position="124"/>
    </location>
    <ligand>
        <name>Zn(2+)</name>
        <dbReference type="ChEBI" id="CHEBI:29105"/>
        <note>catalytic</note>
    </ligand>
</feature>
<evidence type="ECO:0000256" key="9">
    <source>
        <dbReference type="HAMAP-Rule" id="MF_00009"/>
    </source>
</evidence>
<comment type="caution">
    <text evidence="10">The sequence shown here is derived from an EMBL/GenBank/DDBJ whole genome shotgun (WGS) entry which is preliminary data.</text>
</comment>
<dbReference type="EMBL" id="DYWQ01000128">
    <property type="protein sequence ID" value="HJF45796.1"/>
    <property type="molecule type" value="Genomic_DNA"/>
</dbReference>
<keyword evidence="4 9" id="KW-0540">Nuclease</keyword>
<dbReference type="PANTHER" id="PTHR46986:SF1">
    <property type="entry name" value="ENDORIBONUCLEASE YBEY, CHLOROPLASTIC"/>
    <property type="match status" value="1"/>
</dbReference>
<evidence type="ECO:0000256" key="8">
    <source>
        <dbReference type="ARBA" id="ARBA00022833"/>
    </source>
</evidence>
<evidence type="ECO:0000256" key="4">
    <source>
        <dbReference type="ARBA" id="ARBA00022722"/>
    </source>
</evidence>
<dbReference type="GO" id="GO:0005737">
    <property type="term" value="C:cytoplasm"/>
    <property type="evidence" value="ECO:0007669"/>
    <property type="project" value="UniProtKB-SubCell"/>
</dbReference>
<gene>
    <name evidence="9 10" type="primary">ybeY</name>
    <name evidence="10" type="ORF">K8U72_08475</name>
</gene>
<keyword evidence="6 9" id="KW-0255">Endonuclease</keyword>
<dbReference type="NCBIfam" id="TIGR00043">
    <property type="entry name" value="rRNA maturation RNase YbeY"/>
    <property type="match status" value="1"/>
</dbReference>
<evidence type="ECO:0000313" key="10">
    <source>
        <dbReference type="EMBL" id="HJF45796.1"/>
    </source>
</evidence>
<feature type="binding site" evidence="9">
    <location>
        <position position="120"/>
    </location>
    <ligand>
        <name>Zn(2+)</name>
        <dbReference type="ChEBI" id="CHEBI:29105"/>
        <note>catalytic</note>
    </ligand>
</feature>
<evidence type="ECO:0000256" key="3">
    <source>
        <dbReference type="ARBA" id="ARBA00022552"/>
    </source>
</evidence>
<protein>
    <recommendedName>
        <fullName evidence="9">Endoribonuclease YbeY</fullName>
        <ecNumber evidence="9">3.1.-.-</ecNumber>
    </recommendedName>
</protein>
<keyword evidence="2 9" id="KW-0690">Ribosome biogenesis</keyword>
<keyword evidence="7 9" id="KW-0378">Hydrolase</keyword>
<keyword evidence="5 9" id="KW-0479">Metal-binding</keyword>
<dbReference type="EC" id="3.1.-.-" evidence="9"/>
<dbReference type="RefSeq" id="WP_075280122.1">
    <property type="nucleotide sequence ID" value="NZ_DYWQ01000128.1"/>
</dbReference>
<keyword evidence="9" id="KW-0963">Cytoplasm</keyword>
<dbReference type="Gene3D" id="3.40.390.30">
    <property type="entry name" value="Metalloproteases ('zincins'), catalytic domain"/>
    <property type="match status" value="1"/>
</dbReference>
<dbReference type="PANTHER" id="PTHR46986">
    <property type="entry name" value="ENDORIBONUCLEASE YBEY, CHLOROPLASTIC"/>
    <property type="match status" value="1"/>
</dbReference>
<dbReference type="GO" id="GO:0008270">
    <property type="term" value="F:zinc ion binding"/>
    <property type="evidence" value="ECO:0007669"/>
    <property type="project" value="UniProtKB-UniRule"/>
</dbReference>
<dbReference type="InterPro" id="IPR002036">
    <property type="entry name" value="YbeY"/>
</dbReference>
<comment type="function">
    <text evidence="9">Single strand-specific metallo-endoribonuclease involved in late-stage 70S ribosome quality control and in maturation of the 3' terminus of the 16S rRNA.</text>
</comment>
<dbReference type="Pfam" id="PF02130">
    <property type="entry name" value="YbeY"/>
    <property type="match status" value="1"/>
</dbReference>
<dbReference type="GO" id="GO:0004521">
    <property type="term" value="F:RNA endonuclease activity"/>
    <property type="evidence" value="ECO:0007669"/>
    <property type="project" value="UniProtKB-UniRule"/>
</dbReference>
<evidence type="ECO:0000256" key="6">
    <source>
        <dbReference type="ARBA" id="ARBA00022759"/>
    </source>
</evidence>
<comment type="similarity">
    <text evidence="1 9">Belongs to the endoribonuclease YbeY family.</text>
</comment>
<dbReference type="Proteomes" id="UP000697330">
    <property type="component" value="Unassembled WGS sequence"/>
</dbReference>
<organism evidence="10 11">
    <name type="scientific">Thermophilibacter provencensis</name>
    <dbReference type="NCBI Taxonomy" id="1852386"/>
    <lineage>
        <taxon>Bacteria</taxon>
        <taxon>Bacillati</taxon>
        <taxon>Actinomycetota</taxon>
        <taxon>Coriobacteriia</taxon>
        <taxon>Coriobacteriales</taxon>
        <taxon>Atopobiaceae</taxon>
        <taxon>Thermophilibacter</taxon>
    </lineage>
</organism>
<dbReference type="OrthoDB" id="9807740at2"/>
<sequence length="170" mass="18183">MPDNEYDLLLEDGVACALGEDEIRSACDAVLAHEGVVRPCAVSVSVVGEARIREVNAEWRGVDAPTDVVSIECERPDDPSLAPGEPCELGDIVIAPGYIGRQAASFGTTPADETRLMLVHGMLHLLGHDHLDDASAEAMEALEEDILAGMPTDGTVDRVVLTRHREEDDA</sequence>
<dbReference type="GO" id="GO:0006364">
    <property type="term" value="P:rRNA processing"/>
    <property type="evidence" value="ECO:0007669"/>
    <property type="project" value="UniProtKB-UniRule"/>
</dbReference>
<reference evidence="10" key="2">
    <citation type="submission" date="2021-09" db="EMBL/GenBank/DDBJ databases">
        <authorList>
            <person name="Gilroy R."/>
        </authorList>
    </citation>
    <scope>NUCLEOTIDE SEQUENCE</scope>
    <source>
        <strain evidence="10">CHK124-7917</strain>
    </source>
</reference>
<proteinExistence type="inferred from homology"/>
<dbReference type="InterPro" id="IPR023091">
    <property type="entry name" value="MetalPrtase_cat_dom_sf_prd"/>
</dbReference>
<reference evidence="10" key="1">
    <citation type="journal article" date="2021" name="PeerJ">
        <title>Extensive microbial diversity within the chicken gut microbiome revealed by metagenomics and culture.</title>
        <authorList>
            <person name="Gilroy R."/>
            <person name="Ravi A."/>
            <person name="Getino M."/>
            <person name="Pursley I."/>
            <person name="Horton D.L."/>
            <person name="Alikhan N.F."/>
            <person name="Baker D."/>
            <person name="Gharbi K."/>
            <person name="Hall N."/>
            <person name="Watson M."/>
            <person name="Adriaenssens E.M."/>
            <person name="Foster-Nyarko E."/>
            <person name="Jarju S."/>
            <person name="Secka A."/>
            <person name="Antonio M."/>
            <person name="Oren A."/>
            <person name="Chaudhuri R.R."/>
            <person name="La Ragione R."/>
            <person name="Hildebrand F."/>
            <person name="Pallen M.J."/>
        </authorList>
    </citation>
    <scope>NUCLEOTIDE SEQUENCE</scope>
    <source>
        <strain evidence="10">CHK124-7917</strain>
    </source>
</reference>
<keyword evidence="3 9" id="KW-0698">rRNA processing</keyword>
<evidence type="ECO:0000256" key="5">
    <source>
        <dbReference type="ARBA" id="ARBA00022723"/>
    </source>
</evidence>
<dbReference type="AlphaFoldDB" id="A0A921GGX3"/>
<dbReference type="PROSITE" id="PS01306">
    <property type="entry name" value="UPF0054"/>
    <property type="match status" value="1"/>
</dbReference>
<dbReference type="GO" id="GO:0004222">
    <property type="term" value="F:metalloendopeptidase activity"/>
    <property type="evidence" value="ECO:0007669"/>
    <property type="project" value="InterPro"/>
</dbReference>
<dbReference type="InterPro" id="IPR020549">
    <property type="entry name" value="YbeY_CS"/>
</dbReference>
<accession>A0A921GGX3</accession>
<evidence type="ECO:0000256" key="7">
    <source>
        <dbReference type="ARBA" id="ARBA00022801"/>
    </source>
</evidence>
<comment type="cofactor">
    <cofactor evidence="9">
        <name>Zn(2+)</name>
        <dbReference type="ChEBI" id="CHEBI:29105"/>
    </cofactor>
    <text evidence="9">Binds 1 zinc ion.</text>
</comment>
<dbReference type="HAMAP" id="MF_00009">
    <property type="entry name" value="Endoribonucl_YbeY"/>
    <property type="match status" value="1"/>
</dbReference>
<name>A0A921GGX3_9ACTN</name>
<evidence type="ECO:0000256" key="1">
    <source>
        <dbReference type="ARBA" id="ARBA00010875"/>
    </source>
</evidence>
<comment type="subcellular location">
    <subcellularLocation>
        <location evidence="9">Cytoplasm</location>
    </subcellularLocation>
</comment>